<dbReference type="EMBL" id="JADBGG010000006">
    <property type="protein sequence ID" value="MBE1424567.1"/>
    <property type="molecule type" value="Genomic_DNA"/>
</dbReference>
<keyword evidence="3" id="KW-0472">Membrane</keyword>
<dbReference type="InterPro" id="IPR036291">
    <property type="entry name" value="NAD(P)-bd_dom_sf"/>
</dbReference>
<keyword evidence="2" id="KW-0560">Oxidoreductase</keyword>
<sequence length="260" mass="27536">MAKRNDGNGRRVLITGATGAIGSALAGLYATEGATLFLHGRNVDLLDSLAASCRAAGAQVHVHACDVRDTDALRLWVRTVCAAGAPDVAILAAGMNTNVGPAGEPEPWGEAEALMDVNVKGCMAVIDALLPDMLARGAGQIAIFSSLAGYFGLPLTPSYSASKAALKAYGEALRGWLGPRGIRVSVVMPGYVASAMCDHMPGPKPFLWPPDRAAKCIRRGLERDRARISFPFPLNWGTWWLAVLPAALSTRIVRWLGYAR</sequence>
<dbReference type="RefSeq" id="WP_318779617.1">
    <property type="nucleotide sequence ID" value="NZ_JADBGG010000006.1"/>
</dbReference>
<dbReference type="Gene3D" id="3.40.50.720">
    <property type="entry name" value="NAD(P)-binding Rossmann-like Domain"/>
    <property type="match status" value="1"/>
</dbReference>
<comment type="caution">
    <text evidence="5">The sequence shown here is derived from an EMBL/GenBank/DDBJ whole genome shotgun (WGS) entry which is preliminary data.</text>
</comment>
<dbReference type="SMART" id="SM00822">
    <property type="entry name" value="PKS_KR"/>
    <property type="match status" value="1"/>
</dbReference>
<comment type="similarity">
    <text evidence="1">Belongs to the short-chain dehydrogenases/reductases (SDR) family.</text>
</comment>
<dbReference type="PRINTS" id="PR00081">
    <property type="entry name" value="GDHRDH"/>
</dbReference>
<dbReference type="Pfam" id="PF00106">
    <property type="entry name" value="adh_short"/>
    <property type="match status" value="1"/>
</dbReference>
<evidence type="ECO:0000313" key="5">
    <source>
        <dbReference type="EMBL" id="MBE1424567.1"/>
    </source>
</evidence>
<keyword evidence="3" id="KW-1133">Transmembrane helix</keyword>
<protein>
    <submittedName>
        <fullName evidence="5">Short-subunit dehydrogenase</fullName>
    </submittedName>
</protein>
<evidence type="ECO:0000259" key="4">
    <source>
        <dbReference type="SMART" id="SM00822"/>
    </source>
</evidence>
<feature type="transmembrane region" description="Helical" evidence="3">
    <location>
        <begin position="12"/>
        <end position="31"/>
    </location>
</feature>
<reference evidence="5 6" key="1">
    <citation type="submission" date="2020-10" db="EMBL/GenBank/DDBJ databases">
        <title>Genomic Encyclopedia of Type Strains, Phase IV (KMG-IV): sequencing the most valuable type-strain genomes for metagenomic binning, comparative biology and taxonomic classification.</title>
        <authorList>
            <person name="Goeker M."/>
        </authorList>
    </citation>
    <scope>NUCLEOTIDE SEQUENCE [LARGE SCALE GENOMIC DNA]</scope>
    <source>
        <strain evidence="5 6">DSM 4194</strain>
    </source>
</reference>
<dbReference type="InterPro" id="IPR020904">
    <property type="entry name" value="Sc_DH/Rdtase_CS"/>
</dbReference>
<dbReference type="InterPro" id="IPR002347">
    <property type="entry name" value="SDR_fam"/>
</dbReference>
<proteinExistence type="inferred from homology"/>
<evidence type="ECO:0000256" key="1">
    <source>
        <dbReference type="ARBA" id="ARBA00006484"/>
    </source>
</evidence>
<gene>
    <name evidence="5" type="ORF">H4684_001199</name>
</gene>
<evidence type="ECO:0000256" key="3">
    <source>
        <dbReference type="SAM" id="Phobius"/>
    </source>
</evidence>
<dbReference type="Proteomes" id="UP000639010">
    <property type="component" value="Unassembled WGS sequence"/>
</dbReference>
<keyword evidence="6" id="KW-1185">Reference proteome</keyword>
<evidence type="ECO:0000256" key="2">
    <source>
        <dbReference type="ARBA" id="ARBA00023002"/>
    </source>
</evidence>
<dbReference type="PROSITE" id="PS00061">
    <property type="entry name" value="ADH_SHORT"/>
    <property type="match status" value="1"/>
</dbReference>
<keyword evidence="3" id="KW-0812">Transmembrane</keyword>
<feature type="domain" description="Ketoreductase" evidence="4">
    <location>
        <begin position="10"/>
        <end position="195"/>
    </location>
</feature>
<evidence type="ECO:0000313" key="6">
    <source>
        <dbReference type="Proteomes" id="UP000639010"/>
    </source>
</evidence>
<dbReference type="PANTHER" id="PTHR44196:SF1">
    <property type="entry name" value="DEHYDROGENASE_REDUCTASE SDR FAMILY MEMBER 7B"/>
    <property type="match status" value="1"/>
</dbReference>
<dbReference type="SUPFAM" id="SSF51735">
    <property type="entry name" value="NAD(P)-binding Rossmann-fold domains"/>
    <property type="match status" value="1"/>
</dbReference>
<accession>A0ABR9H1J2</accession>
<dbReference type="PANTHER" id="PTHR44196">
    <property type="entry name" value="DEHYDROGENASE/REDUCTASE SDR FAMILY MEMBER 7B"/>
    <property type="match status" value="1"/>
</dbReference>
<name>A0ABR9H1J2_9BACT</name>
<organism evidence="5 6">
    <name type="scientific">Desulfomicrobium macestii</name>
    <dbReference type="NCBI Taxonomy" id="90731"/>
    <lineage>
        <taxon>Bacteria</taxon>
        <taxon>Pseudomonadati</taxon>
        <taxon>Thermodesulfobacteriota</taxon>
        <taxon>Desulfovibrionia</taxon>
        <taxon>Desulfovibrionales</taxon>
        <taxon>Desulfomicrobiaceae</taxon>
        <taxon>Desulfomicrobium</taxon>
    </lineage>
</organism>
<dbReference type="InterPro" id="IPR057326">
    <property type="entry name" value="KR_dom"/>
</dbReference>